<organism evidence="2 3">
    <name type="scientific">Phaseolus angularis</name>
    <name type="common">Azuki bean</name>
    <name type="synonym">Vigna angularis</name>
    <dbReference type="NCBI Taxonomy" id="3914"/>
    <lineage>
        <taxon>Eukaryota</taxon>
        <taxon>Viridiplantae</taxon>
        <taxon>Streptophyta</taxon>
        <taxon>Embryophyta</taxon>
        <taxon>Tracheophyta</taxon>
        <taxon>Spermatophyta</taxon>
        <taxon>Magnoliopsida</taxon>
        <taxon>eudicotyledons</taxon>
        <taxon>Gunneridae</taxon>
        <taxon>Pentapetalae</taxon>
        <taxon>rosids</taxon>
        <taxon>fabids</taxon>
        <taxon>Fabales</taxon>
        <taxon>Fabaceae</taxon>
        <taxon>Papilionoideae</taxon>
        <taxon>50 kb inversion clade</taxon>
        <taxon>NPAAA clade</taxon>
        <taxon>indigoferoid/millettioid clade</taxon>
        <taxon>Phaseoleae</taxon>
        <taxon>Vigna</taxon>
    </lineage>
</organism>
<accession>A0A0L9VB46</accession>
<sequence length="117" mass="12024">MFVGHLRNFKDVGFGTGNFTGADDAGDIALGTGDFPGDDVGDETLGTGDFTGINDVGDETLGTGDFTGADDVGDETLRIGDFAEPRVQVSGVSGASGLQSKREMKEEGVSGWNEGKN</sequence>
<name>A0A0L9VB46_PHAAN</name>
<proteinExistence type="predicted"/>
<feature type="region of interest" description="Disordered" evidence="1">
    <location>
        <begin position="88"/>
        <end position="117"/>
    </location>
</feature>
<protein>
    <submittedName>
        <fullName evidence="2">Uncharacterized protein</fullName>
    </submittedName>
</protein>
<reference evidence="3" key="1">
    <citation type="journal article" date="2015" name="Proc. Natl. Acad. Sci. U.S.A.">
        <title>Genome sequencing of adzuki bean (Vigna angularis) provides insight into high starch and low fat accumulation and domestication.</title>
        <authorList>
            <person name="Yang K."/>
            <person name="Tian Z."/>
            <person name="Chen C."/>
            <person name="Luo L."/>
            <person name="Zhao B."/>
            <person name="Wang Z."/>
            <person name="Yu L."/>
            <person name="Li Y."/>
            <person name="Sun Y."/>
            <person name="Li W."/>
            <person name="Chen Y."/>
            <person name="Li Y."/>
            <person name="Zhang Y."/>
            <person name="Ai D."/>
            <person name="Zhao J."/>
            <person name="Shang C."/>
            <person name="Ma Y."/>
            <person name="Wu B."/>
            <person name="Wang M."/>
            <person name="Gao L."/>
            <person name="Sun D."/>
            <person name="Zhang P."/>
            <person name="Guo F."/>
            <person name="Wang W."/>
            <person name="Li Y."/>
            <person name="Wang J."/>
            <person name="Varshney R.K."/>
            <person name="Wang J."/>
            <person name="Ling H.Q."/>
            <person name="Wan P."/>
        </authorList>
    </citation>
    <scope>NUCLEOTIDE SEQUENCE</scope>
    <source>
        <strain evidence="3">cv. Jingnong 6</strain>
    </source>
</reference>
<feature type="compositionally biased region" description="Polar residues" evidence="1">
    <location>
        <begin position="90"/>
        <end position="99"/>
    </location>
</feature>
<dbReference type="Gramene" id="KOM52291">
    <property type="protein sequence ID" value="KOM52291"/>
    <property type="gene ID" value="LR48_Vigan09g095000"/>
</dbReference>
<evidence type="ECO:0000256" key="1">
    <source>
        <dbReference type="SAM" id="MobiDB-lite"/>
    </source>
</evidence>
<dbReference type="EMBL" id="CM003379">
    <property type="protein sequence ID" value="KOM52291.1"/>
    <property type="molecule type" value="Genomic_DNA"/>
</dbReference>
<gene>
    <name evidence="2" type="ORF">LR48_Vigan09g095000</name>
</gene>
<dbReference type="Proteomes" id="UP000053144">
    <property type="component" value="Chromosome 9"/>
</dbReference>
<evidence type="ECO:0000313" key="2">
    <source>
        <dbReference type="EMBL" id="KOM52291.1"/>
    </source>
</evidence>
<evidence type="ECO:0000313" key="3">
    <source>
        <dbReference type="Proteomes" id="UP000053144"/>
    </source>
</evidence>
<feature type="region of interest" description="Disordered" evidence="1">
    <location>
        <begin position="33"/>
        <end position="70"/>
    </location>
</feature>
<dbReference type="AlphaFoldDB" id="A0A0L9VB46"/>